<dbReference type="EMBL" id="CQPD01000017">
    <property type="protein sequence ID" value="CNU17301.1"/>
    <property type="molecule type" value="Genomic_DNA"/>
</dbReference>
<dbReference type="AlphaFoldDB" id="A0A655CKU9"/>
<proteinExistence type="predicted"/>
<accession>A0A655CKU9</accession>
<reference evidence="1 2" key="1">
    <citation type="submission" date="2015-03" db="EMBL/GenBank/DDBJ databases">
        <authorList>
            <consortium name="Pathogen Informatics"/>
        </authorList>
    </citation>
    <scope>NUCLEOTIDE SEQUENCE [LARGE SCALE GENOMIC DNA]</scope>
    <source>
        <strain evidence="1 2">D4891</strain>
    </source>
</reference>
<name>A0A655CKU9_SALET</name>
<evidence type="ECO:0000313" key="1">
    <source>
        <dbReference type="EMBL" id="CNU17301.1"/>
    </source>
</evidence>
<organism evidence="1 2">
    <name type="scientific">Salmonella enterica subsp. enterica serovar Bovismorbificans</name>
    <dbReference type="NCBI Taxonomy" id="58097"/>
    <lineage>
        <taxon>Bacteria</taxon>
        <taxon>Pseudomonadati</taxon>
        <taxon>Pseudomonadota</taxon>
        <taxon>Gammaproteobacteria</taxon>
        <taxon>Enterobacterales</taxon>
        <taxon>Enterobacteriaceae</taxon>
        <taxon>Salmonella</taxon>
    </lineage>
</organism>
<sequence length="112" mass="12853">MKIVTASIVVGEVAPHRRSFHHRGIVFIGREHIVRRGFEGVFNHFKQRLRLRFTVDNPVGVKNLVAAVLGVRLGEHVQFDIVRVASQFGKRLLQIVDFIFRQRQTKTQVGVN</sequence>
<dbReference type="Proteomes" id="UP000042394">
    <property type="component" value="Unassembled WGS sequence"/>
</dbReference>
<gene>
    <name evidence="1" type="ORF">ERS008207_02028</name>
</gene>
<evidence type="ECO:0000313" key="2">
    <source>
        <dbReference type="Proteomes" id="UP000042394"/>
    </source>
</evidence>
<protein>
    <submittedName>
        <fullName evidence="1">Uncharacterized protein</fullName>
    </submittedName>
</protein>